<dbReference type="EMBL" id="MTSE01000002">
    <property type="protein sequence ID" value="OUJ75568.1"/>
    <property type="molecule type" value="Genomic_DNA"/>
</dbReference>
<dbReference type="AlphaFoldDB" id="A0A243WIB7"/>
<name>A0A243WIB7_9BACT</name>
<accession>A0A243WIB7</accession>
<organism evidence="3 4">
    <name type="scientific">Hymenobacter crusticola</name>
    <dbReference type="NCBI Taxonomy" id="1770526"/>
    <lineage>
        <taxon>Bacteria</taxon>
        <taxon>Pseudomonadati</taxon>
        <taxon>Bacteroidota</taxon>
        <taxon>Cytophagia</taxon>
        <taxon>Cytophagales</taxon>
        <taxon>Hymenobacteraceae</taxon>
        <taxon>Hymenobacter</taxon>
    </lineage>
</organism>
<proteinExistence type="predicted"/>
<dbReference type="Proteomes" id="UP000194873">
    <property type="component" value="Unassembled WGS sequence"/>
</dbReference>
<keyword evidence="2" id="KW-0732">Signal</keyword>
<keyword evidence="1" id="KW-0812">Transmembrane</keyword>
<feature type="signal peptide" evidence="2">
    <location>
        <begin position="1"/>
        <end position="20"/>
    </location>
</feature>
<dbReference type="RefSeq" id="WP_143436386.1">
    <property type="nucleotide sequence ID" value="NZ_MTSE01000002.1"/>
</dbReference>
<feature type="transmembrane region" description="Helical" evidence="1">
    <location>
        <begin position="185"/>
        <end position="205"/>
    </location>
</feature>
<evidence type="ECO:0000313" key="3">
    <source>
        <dbReference type="EMBL" id="OUJ75568.1"/>
    </source>
</evidence>
<dbReference type="OrthoDB" id="886791at2"/>
<dbReference type="PROSITE" id="PS51257">
    <property type="entry name" value="PROKAR_LIPOPROTEIN"/>
    <property type="match status" value="1"/>
</dbReference>
<evidence type="ECO:0000313" key="4">
    <source>
        <dbReference type="Proteomes" id="UP000194873"/>
    </source>
</evidence>
<evidence type="ECO:0000256" key="1">
    <source>
        <dbReference type="SAM" id="Phobius"/>
    </source>
</evidence>
<keyword evidence="1" id="KW-0472">Membrane</keyword>
<feature type="transmembrane region" description="Helical" evidence="1">
    <location>
        <begin position="160"/>
        <end position="178"/>
    </location>
</feature>
<protein>
    <submittedName>
        <fullName evidence="3">Uncharacterized protein</fullName>
    </submittedName>
</protein>
<keyword evidence="1" id="KW-1133">Transmembrane helix</keyword>
<gene>
    <name evidence="3" type="ORF">BXP70_06050</name>
</gene>
<comment type="caution">
    <text evidence="3">The sequence shown here is derived from an EMBL/GenBank/DDBJ whole genome shotgun (WGS) entry which is preliminary data.</text>
</comment>
<keyword evidence="4" id="KW-1185">Reference proteome</keyword>
<sequence length="208" mass="21390">MMPKIHTKWLGYMTSAVLFAASLTSCNRAEYAMLPKTSSYHGTATTRAVAVAPVAPEAVAPAIIEAAPVAAPVTEASSAQVAPVVAAQPASTTASAQVVAPSTPAVAVAKAEVAKPTKTAKLNLVQKAMVQKVMKKADKLASKMQIKQKSETADAKRLSGNLRTGIILLLIGLLVSILGGISWIFGLLGGIIAIIGVVLIILGLLDEI</sequence>
<evidence type="ECO:0000256" key="2">
    <source>
        <dbReference type="SAM" id="SignalP"/>
    </source>
</evidence>
<feature type="chain" id="PRO_5012783388" evidence="2">
    <location>
        <begin position="21"/>
        <end position="208"/>
    </location>
</feature>
<reference evidence="3 4" key="1">
    <citation type="submission" date="2017-01" db="EMBL/GenBank/DDBJ databases">
        <title>A new Hymenobacter.</title>
        <authorList>
            <person name="Liang Y."/>
            <person name="Feng F."/>
        </authorList>
    </citation>
    <scope>NUCLEOTIDE SEQUENCE [LARGE SCALE GENOMIC DNA]</scope>
    <source>
        <strain evidence="3">MIMBbqt21</strain>
    </source>
</reference>